<evidence type="ECO:0000256" key="3">
    <source>
        <dbReference type="ARBA" id="ARBA00035112"/>
    </source>
</evidence>
<comment type="similarity">
    <text evidence="3">Belongs to the ustYa family.</text>
</comment>
<protein>
    <submittedName>
        <fullName evidence="4">Uncharacterized protein</fullName>
    </submittedName>
</protein>
<dbReference type="PANTHER" id="PTHR33365:SF11">
    <property type="entry name" value="TAT PATHWAY SIGNAL SEQUENCE"/>
    <property type="match status" value="1"/>
</dbReference>
<dbReference type="GO" id="GO:0016491">
    <property type="term" value="F:oxidoreductase activity"/>
    <property type="evidence" value="ECO:0007669"/>
    <property type="project" value="UniProtKB-KW"/>
</dbReference>
<dbReference type="EMBL" id="JARKIF010000019">
    <property type="protein sequence ID" value="KAJ7618701.1"/>
    <property type="molecule type" value="Genomic_DNA"/>
</dbReference>
<proteinExistence type="inferred from homology"/>
<organism evidence="4 5">
    <name type="scientific">Roridomyces roridus</name>
    <dbReference type="NCBI Taxonomy" id="1738132"/>
    <lineage>
        <taxon>Eukaryota</taxon>
        <taxon>Fungi</taxon>
        <taxon>Dikarya</taxon>
        <taxon>Basidiomycota</taxon>
        <taxon>Agaricomycotina</taxon>
        <taxon>Agaricomycetes</taxon>
        <taxon>Agaricomycetidae</taxon>
        <taxon>Agaricales</taxon>
        <taxon>Marasmiineae</taxon>
        <taxon>Mycenaceae</taxon>
        <taxon>Roridomyces</taxon>
    </lineage>
</organism>
<evidence type="ECO:0000256" key="2">
    <source>
        <dbReference type="ARBA" id="ARBA00023002"/>
    </source>
</evidence>
<evidence type="ECO:0000256" key="1">
    <source>
        <dbReference type="ARBA" id="ARBA00004685"/>
    </source>
</evidence>
<dbReference type="AlphaFoldDB" id="A0AAD7BER1"/>
<dbReference type="InterPro" id="IPR021765">
    <property type="entry name" value="UstYa-like"/>
</dbReference>
<name>A0AAD7BER1_9AGAR</name>
<reference evidence="4" key="1">
    <citation type="submission" date="2023-03" db="EMBL/GenBank/DDBJ databases">
        <title>Massive genome expansion in bonnet fungi (Mycena s.s.) driven by repeated elements and novel gene families across ecological guilds.</title>
        <authorList>
            <consortium name="Lawrence Berkeley National Laboratory"/>
            <person name="Harder C.B."/>
            <person name="Miyauchi S."/>
            <person name="Viragh M."/>
            <person name="Kuo A."/>
            <person name="Thoen E."/>
            <person name="Andreopoulos B."/>
            <person name="Lu D."/>
            <person name="Skrede I."/>
            <person name="Drula E."/>
            <person name="Henrissat B."/>
            <person name="Morin E."/>
            <person name="Kohler A."/>
            <person name="Barry K."/>
            <person name="LaButti K."/>
            <person name="Morin E."/>
            <person name="Salamov A."/>
            <person name="Lipzen A."/>
            <person name="Mereny Z."/>
            <person name="Hegedus B."/>
            <person name="Baldrian P."/>
            <person name="Stursova M."/>
            <person name="Weitz H."/>
            <person name="Taylor A."/>
            <person name="Grigoriev I.V."/>
            <person name="Nagy L.G."/>
            <person name="Martin F."/>
            <person name="Kauserud H."/>
        </authorList>
    </citation>
    <scope>NUCLEOTIDE SEQUENCE</scope>
    <source>
        <strain evidence="4">9284</strain>
    </source>
</reference>
<dbReference type="Proteomes" id="UP001221142">
    <property type="component" value="Unassembled WGS sequence"/>
</dbReference>
<comment type="caution">
    <text evidence="4">The sequence shown here is derived from an EMBL/GenBank/DDBJ whole genome shotgun (WGS) entry which is preliminary data.</text>
</comment>
<dbReference type="GO" id="GO:0043386">
    <property type="term" value="P:mycotoxin biosynthetic process"/>
    <property type="evidence" value="ECO:0007669"/>
    <property type="project" value="InterPro"/>
</dbReference>
<evidence type="ECO:0000313" key="4">
    <source>
        <dbReference type="EMBL" id="KAJ7618701.1"/>
    </source>
</evidence>
<keyword evidence="2" id="KW-0560">Oxidoreductase</keyword>
<evidence type="ECO:0000313" key="5">
    <source>
        <dbReference type="Proteomes" id="UP001221142"/>
    </source>
</evidence>
<dbReference type="Pfam" id="PF11807">
    <property type="entry name" value="UstYa"/>
    <property type="match status" value="1"/>
</dbReference>
<keyword evidence="5" id="KW-1185">Reference proteome</keyword>
<accession>A0AAD7BER1</accession>
<comment type="pathway">
    <text evidence="1">Mycotoxin biosynthesis.</text>
</comment>
<gene>
    <name evidence="4" type="ORF">FB45DRAFT_170638</name>
</gene>
<sequence length="149" mass="16202">MIFQPSDSFPMSGPEADADWEVLFPPGGGFIQVNETGRLYGFSMFHGIHHLNSIRMALEAAFNVSSPFARQFFDASDSFGHLQHCTAYLRQSLLCAADSTLEPESEHTPGGVAGVGVAHMCRDPSVLYDATEKFKLAPAKVPGPDSHHH</sequence>
<dbReference type="PANTHER" id="PTHR33365">
    <property type="entry name" value="YALI0B05434P"/>
    <property type="match status" value="1"/>
</dbReference>